<evidence type="ECO:0000313" key="2">
    <source>
        <dbReference type="Proteomes" id="UP000887013"/>
    </source>
</evidence>
<protein>
    <submittedName>
        <fullName evidence="1">Uncharacterized protein</fullName>
    </submittedName>
</protein>
<evidence type="ECO:0000313" key="1">
    <source>
        <dbReference type="EMBL" id="GFS58501.1"/>
    </source>
</evidence>
<keyword evidence="2" id="KW-1185">Reference proteome</keyword>
<organism evidence="1 2">
    <name type="scientific">Nephila pilipes</name>
    <name type="common">Giant wood spider</name>
    <name type="synonym">Nephila maculata</name>
    <dbReference type="NCBI Taxonomy" id="299642"/>
    <lineage>
        <taxon>Eukaryota</taxon>
        <taxon>Metazoa</taxon>
        <taxon>Ecdysozoa</taxon>
        <taxon>Arthropoda</taxon>
        <taxon>Chelicerata</taxon>
        <taxon>Arachnida</taxon>
        <taxon>Araneae</taxon>
        <taxon>Araneomorphae</taxon>
        <taxon>Entelegynae</taxon>
        <taxon>Araneoidea</taxon>
        <taxon>Nephilidae</taxon>
        <taxon>Nephila</taxon>
    </lineage>
</organism>
<comment type="caution">
    <text evidence="1">The sequence shown here is derived from an EMBL/GenBank/DDBJ whole genome shotgun (WGS) entry which is preliminary data.</text>
</comment>
<proteinExistence type="predicted"/>
<gene>
    <name evidence="1" type="ORF">NPIL_420401</name>
</gene>
<dbReference type="EMBL" id="BMAW01047005">
    <property type="protein sequence ID" value="GFS58501.1"/>
    <property type="molecule type" value="Genomic_DNA"/>
</dbReference>
<reference evidence="1" key="1">
    <citation type="submission" date="2020-08" db="EMBL/GenBank/DDBJ databases">
        <title>Multicomponent nature underlies the extraordinary mechanical properties of spider dragline silk.</title>
        <authorList>
            <person name="Kono N."/>
            <person name="Nakamura H."/>
            <person name="Mori M."/>
            <person name="Yoshida Y."/>
            <person name="Ohtoshi R."/>
            <person name="Malay A.D."/>
            <person name="Moran D.A.P."/>
            <person name="Tomita M."/>
            <person name="Numata K."/>
            <person name="Arakawa K."/>
        </authorList>
    </citation>
    <scope>NUCLEOTIDE SEQUENCE</scope>
</reference>
<dbReference type="AlphaFoldDB" id="A0A8X6MHF5"/>
<accession>A0A8X6MHF5</accession>
<sequence>MRADADYPKRVGERQRPLELYEKWSDDEDNILVDRIQLHVKASKLGFYYPRIASLIESDGRPREANHYDLLDYSDQENN</sequence>
<dbReference type="Proteomes" id="UP000887013">
    <property type="component" value="Unassembled WGS sequence"/>
</dbReference>
<name>A0A8X6MHF5_NEPPI</name>